<dbReference type="CDD" id="cd02440">
    <property type="entry name" value="AdoMet_MTases"/>
    <property type="match status" value="1"/>
</dbReference>
<evidence type="ECO:0000259" key="4">
    <source>
        <dbReference type="Pfam" id="PF13649"/>
    </source>
</evidence>
<dbReference type="EMBL" id="RSCK01000001">
    <property type="protein sequence ID" value="RUT14655.1"/>
    <property type="molecule type" value="Genomic_DNA"/>
</dbReference>
<proteinExistence type="predicted"/>
<keyword evidence="3" id="KW-0949">S-adenosyl-L-methionine</keyword>
<dbReference type="GO" id="GO:0032259">
    <property type="term" value="P:methylation"/>
    <property type="evidence" value="ECO:0007669"/>
    <property type="project" value="UniProtKB-KW"/>
</dbReference>
<dbReference type="GO" id="GO:0008168">
    <property type="term" value="F:methyltransferase activity"/>
    <property type="evidence" value="ECO:0007669"/>
    <property type="project" value="UniProtKB-KW"/>
</dbReference>
<dbReference type="InterPro" id="IPR041698">
    <property type="entry name" value="Methyltransf_25"/>
</dbReference>
<dbReference type="RefSeq" id="WP_106165879.1">
    <property type="nucleotide sequence ID" value="NZ_JAVKZF010000005.1"/>
</dbReference>
<dbReference type="InterPro" id="IPR029063">
    <property type="entry name" value="SAM-dependent_MTases_sf"/>
</dbReference>
<gene>
    <name evidence="5" type="ORF">DSM107010_02010</name>
</gene>
<organism evidence="5 6">
    <name type="scientific">Chroococcidiopsis cubana SAG 39.79</name>
    <dbReference type="NCBI Taxonomy" id="388085"/>
    <lineage>
        <taxon>Bacteria</taxon>
        <taxon>Bacillati</taxon>
        <taxon>Cyanobacteriota</taxon>
        <taxon>Cyanophyceae</taxon>
        <taxon>Chroococcidiopsidales</taxon>
        <taxon>Chroococcidiopsidaceae</taxon>
        <taxon>Chroococcidiopsis</taxon>
    </lineage>
</organism>
<evidence type="ECO:0000256" key="1">
    <source>
        <dbReference type="ARBA" id="ARBA00022603"/>
    </source>
</evidence>
<dbReference type="InterPro" id="IPR023576">
    <property type="entry name" value="UbiE/COQ5_MeTrFase_CS"/>
</dbReference>
<keyword evidence="1" id="KW-0489">Methyltransferase</keyword>
<dbReference type="Proteomes" id="UP000282574">
    <property type="component" value="Unassembled WGS sequence"/>
</dbReference>
<evidence type="ECO:0000256" key="3">
    <source>
        <dbReference type="ARBA" id="ARBA00022691"/>
    </source>
</evidence>
<dbReference type="AlphaFoldDB" id="A0AB37UTR3"/>
<dbReference type="PANTHER" id="PTHR42912:SF80">
    <property type="entry name" value="METHYLTRANSFERASE DOMAIN-CONTAINING PROTEIN"/>
    <property type="match status" value="1"/>
</dbReference>
<keyword evidence="2" id="KW-0808">Transferase</keyword>
<keyword evidence="6" id="KW-1185">Reference proteome</keyword>
<name>A0AB37UTR3_9CYAN</name>
<evidence type="ECO:0000313" key="5">
    <source>
        <dbReference type="EMBL" id="RUT14655.1"/>
    </source>
</evidence>
<sequence length="219" mass="24894">MDKNRNQYIPALKYDWLTPVYDPLLKWTMGEFAFKRQLVRQAGIEKNNRVLDLGCGKATLTLLLKKIHPEAEVVGLDGDLKVLEIAKTKAVKTGLKIALDRGMAFELPYPDRSFDRVLSSLVFHHLTRDNKVRTLKEVFRVLKPGGELHVADWGKPQNTLMRVAFLLVQMLDGFNTTADSVNGLLPELFSQAGFEDIQQTDRHITLFGTLALYRARKTK</sequence>
<evidence type="ECO:0000313" key="6">
    <source>
        <dbReference type="Proteomes" id="UP000282574"/>
    </source>
</evidence>
<protein>
    <recommendedName>
        <fullName evidence="4">Methyltransferase domain-containing protein</fullName>
    </recommendedName>
</protein>
<accession>A0AB37UTR3</accession>
<dbReference type="Gene3D" id="3.40.50.150">
    <property type="entry name" value="Vaccinia Virus protein VP39"/>
    <property type="match status" value="1"/>
</dbReference>
<dbReference type="Pfam" id="PF13649">
    <property type="entry name" value="Methyltransf_25"/>
    <property type="match status" value="1"/>
</dbReference>
<dbReference type="InterPro" id="IPR050508">
    <property type="entry name" value="Methyltransf_Superfamily"/>
</dbReference>
<evidence type="ECO:0000256" key="2">
    <source>
        <dbReference type="ARBA" id="ARBA00022679"/>
    </source>
</evidence>
<reference evidence="5 6" key="1">
    <citation type="journal article" date="2019" name="Genome Biol. Evol.">
        <title>Day and night: Metabolic profiles and evolutionary relationships of six axenic non-marine cyanobacteria.</title>
        <authorList>
            <person name="Will S.E."/>
            <person name="Henke P."/>
            <person name="Boedeker C."/>
            <person name="Huang S."/>
            <person name="Brinkmann H."/>
            <person name="Rohde M."/>
            <person name="Jarek M."/>
            <person name="Friedl T."/>
            <person name="Seufert S."/>
            <person name="Schumacher M."/>
            <person name="Overmann J."/>
            <person name="Neumann-Schaal M."/>
            <person name="Petersen J."/>
        </authorList>
    </citation>
    <scope>NUCLEOTIDE SEQUENCE [LARGE SCALE GENOMIC DNA]</scope>
    <source>
        <strain evidence="5 6">SAG 39.79</strain>
    </source>
</reference>
<comment type="caution">
    <text evidence="5">The sequence shown here is derived from an EMBL/GenBank/DDBJ whole genome shotgun (WGS) entry which is preliminary data.</text>
</comment>
<dbReference type="PROSITE" id="PS01184">
    <property type="entry name" value="UBIE_2"/>
    <property type="match status" value="1"/>
</dbReference>
<dbReference type="PANTHER" id="PTHR42912">
    <property type="entry name" value="METHYLTRANSFERASE"/>
    <property type="match status" value="1"/>
</dbReference>
<dbReference type="SUPFAM" id="SSF53335">
    <property type="entry name" value="S-adenosyl-L-methionine-dependent methyltransferases"/>
    <property type="match status" value="1"/>
</dbReference>
<feature type="domain" description="Methyltransferase" evidence="4">
    <location>
        <begin position="50"/>
        <end position="146"/>
    </location>
</feature>